<accession>A0A0B2WIK7</accession>
<dbReference type="STRING" id="1081103.A0A0B2WIK7"/>
<comment type="caution">
    <text evidence="1">The sequence shown here is derived from an EMBL/GenBank/DDBJ whole genome shotgun (WGS) entry which is preliminary data.</text>
</comment>
<dbReference type="Proteomes" id="UP000030816">
    <property type="component" value="Unassembled WGS sequence"/>
</dbReference>
<protein>
    <submittedName>
        <fullName evidence="1">Uncharacterized protein</fullName>
    </submittedName>
</protein>
<dbReference type="OrthoDB" id="3598799at2759"/>
<dbReference type="EMBL" id="AZHE01000019">
    <property type="protein sequence ID" value="KHN95866.1"/>
    <property type="molecule type" value="Genomic_DNA"/>
</dbReference>
<proteinExistence type="predicted"/>
<evidence type="ECO:0000313" key="1">
    <source>
        <dbReference type="EMBL" id="KHN95866.1"/>
    </source>
</evidence>
<gene>
    <name evidence="1" type="ORF">MAM_06228</name>
</gene>
<sequence>MATNTPARKATISTPDARRDLEDAARDLKTQIKSSITCHRSSPNQQANIKELATKNLRGDMLPILPHACSTYPGQASGNKDNPYHEATRALDGLRVLLKEYEEISKRGCDIRMPSWVRWEQDGTDLQLLNTSLMGHCLKHAEQSIIPSGSRAPPNIGNEDVDQIASELLQETWPPTTEETWGDATKGILQSMLGIAAFLP</sequence>
<reference evidence="1 2" key="1">
    <citation type="journal article" date="2014" name="Proc. Natl. Acad. Sci. U.S.A.">
        <title>Trajectory and genomic determinants of fungal-pathogen speciation and host adaptation.</title>
        <authorList>
            <person name="Hu X."/>
            <person name="Xiao G."/>
            <person name="Zheng P."/>
            <person name="Shang Y."/>
            <person name="Su Y."/>
            <person name="Zhang X."/>
            <person name="Liu X."/>
            <person name="Zhan S."/>
            <person name="St Leger R.J."/>
            <person name="Wang C."/>
        </authorList>
    </citation>
    <scope>NUCLEOTIDE SEQUENCE [LARGE SCALE GENOMIC DNA]</scope>
    <source>
        <strain evidence="1 2">ARSEF 1941</strain>
    </source>
</reference>
<dbReference type="AlphaFoldDB" id="A0A0B2WIK7"/>
<dbReference type="GeneID" id="63740683"/>
<evidence type="ECO:0000313" key="2">
    <source>
        <dbReference type="Proteomes" id="UP000030816"/>
    </source>
</evidence>
<name>A0A0B2WIK7_METAS</name>
<organism evidence="1 2">
    <name type="scientific">Metarhizium album (strain ARSEF 1941)</name>
    <dbReference type="NCBI Taxonomy" id="1081103"/>
    <lineage>
        <taxon>Eukaryota</taxon>
        <taxon>Fungi</taxon>
        <taxon>Dikarya</taxon>
        <taxon>Ascomycota</taxon>
        <taxon>Pezizomycotina</taxon>
        <taxon>Sordariomycetes</taxon>
        <taxon>Hypocreomycetidae</taxon>
        <taxon>Hypocreales</taxon>
        <taxon>Clavicipitaceae</taxon>
        <taxon>Metarhizium</taxon>
    </lineage>
</organism>
<dbReference type="RefSeq" id="XP_040676932.1">
    <property type="nucleotide sequence ID" value="XM_040825026.1"/>
</dbReference>
<keyword evidence="2" id="KW-1185">Reference proteome</keyword>
<dbReference type="HOGENOM" id="CLU_097620_0_0_1"/>